<name>A0A1M6VFV4_SELRU</name>
<dbReference type="InterPro" id="IPR004701">
    <property type="entry name" value="PTS_EIIA_man-typ"/>
</dbReference>
<dbReference type="GO" id="GO:0016020">
    <property type="term" value="C:membrane"/>
    <property type="evidence" value="ECO:0007669"/>
    <property type="project" value="InterPro"/>
</dbReference>
<protein>
    <submittedName>
        <fullName evidence="3">Phosphotransferase system, mannose/fructose-specific component IIA</fullName>
    </submittedName>
</protein>
<dbReference type="AlphaFoldDB" id="A0A1M6VFV4"/>
<dbReference type="GO" id="GO:0009401">
    <property type="term" value="P:phosphoenolpyruvate-dependent sugar phosphotransferase system"/>
    <property type="evidence" value="ECO:0007669"/>
    <property type="project" value="InterPro"/>
</dbReference>
<proteinExistence type="predicted"/>
<dbReference type="InterPro" id="IPR036662">
    <property type="entry name" value="PTS_EIIA_man-typ_sf"/>
</dbReference>
<sequence length="127" mass="14215">MKTIIVSNTTLASALKESLAEYIYRPACAAFCFAHPAHQQTAAKLNEYLQACEEQNPHESYLILADAFASTAYNETALLLERLSLQDRAVIYTGASLPMLLQLYDEDESATDMELWKKLQPILQKTA</sequence>
<organism evidence="3 4">
    <name type="scientific">Selenomonas ruminantium</name>
    <dbReference type="NCBI Taxonomy" id="971"/>
    <lineage>
        <taxon>Bacteria</taxon>
        <taxon>Bacillati</taxon>
        <taxon>Bacillota</taxon>
        <taxon>Negativicutes</taxon>
        <taxon>Selenomonadales</taxon>
        <taxon>Selenomonadaceae</taxon>
        <taxon>Selenomonas</taxon>
    </lineage>
</organism>
<evidence type="ECO:0000313" key="3">
    <source>
        <dbReference type="EMBL" id="SHK80362.1"/>
    </source>
</evidence>
<dbReference type="EMBL" id="FRBC01000018">
    <property type="protein sequence ID" value="SHK80362.1"/>
    <property type="molecule type" value="Genomic_DNA"/>
</dbReference>
<dbReference type="GO" id="GO:0016740">
    <property type="term" value="F:transferase activity"/>
    <property type="evidence" value="ECO:0007669"/>
    <property type="project" value="UniProtKB-KW"/>
</dbReference>
<dbReference type="Proteomes" id="UP000184263">
    <property type="component" value="Unassembled WGS sequence"/>
</dbReference>
<evidence type="ECO:0000313" key="4">
    <source>
        <dbReference type="Proteomes" id="UP000184263"/>
    </source>
</evidence>
<dbReference type="PROSITE" id="PS51096">
    <property type="entry name" value="PTS_EIIA_TYPE_4"/>
    <property type="match status" value="1"/>
</dbReference>
<evidence type="ECO:0000259" key="2">
    <source>
        <dbReference type="PROSITE" id="PS51096"/>
    </source>
</evidence>
<feature type="domain" description="PTS EIIA type-4" evidence="2">
    <location>
        <begin position="1"/>
        <end position="127"/>
    </location>
</feature>
<reference evidence="3 4" key="1">
    <citation type="submission" date="2016-11" db="EMBL/GenBank/DDBJ databases">
        <authorList>
            <person name="Jaros S."/>
            <person name="Januszkiewicz K."/>
            <person name="Wedrychowicz H."/>
        </authorList>
    </citation>
    <scope>NUCLEOTIDE SEQUENCE [LARGE SCALE GENOMIC DNA]</scope>
    <source>
        <strain evidence="3 4">HD4</strain>
    </source>
</reference>
<accession>A0A1M6VFV4</accession>
<keyword evidence="1 3" id="KW-0808">Transferase</keyword>
<dbReference type="OrthoDB" id="1667232at2"/>
<dbReference type="SUPFAM" id="SSF53062">
    <property type="entry name" value="PTS system fructose IIA component-like"/>
    <property type="match status" value="1"/>
</dbReference>
<gene>
    <name evidence="3" type="ORF">SAMN05216582_11847</name>
</gene>
<dbReference type="Pfam" id="PF03610">
    <property type="entry name" value="EIIA-man"/>
    <property type="match status" value="1"/>
</dbReference>
<dbReference type="RefSeq" id="WP_073090647.1">
    <property type="nucleotide sequence ID" value="NZ_FRBC01000018.1"/>
</dbReference>
<dbReference type="Gene3D" id="3.40.50.510">
    <property type="entry name" value="Phosphotransferase system, mannose-type IIA component"/>
    <property type="match status" value="1"/>
</dbReference>
<evidence type="ECO:0000256" key="1">
    <source>
        <dbReference type="ARBA" id="ARBA00022679"/>
    </source>
</evidence>